<dbReference type="Pfam" id="PF10294">
    <property type="entry name" value="Methyltransf_16"/>
    <property type="match status" value="1"/>
</dbReference>
<keyword evidence="2" id="KW-1185">Reference proteome</keyword>
<evidence type="ECO:0000313" key="1">
    <source>
        <dbReference type="EMBL" id="ODQ68401.1"/>
    </source>
</evidence>
<dbReference type="CDD" id="cd02440">
    <property type="entry name" value="AdoMet_MTases"/>
    <property type="match status" value="1"/>
</dbReference>
<evidence type="ECO:0008006" key="3">
    <source>
        <dbReference type="Google" id="ProtNLM"/>
    </source>
</evidence>
<sequence length="349" mass="40141">MTIDCITLDREDLGPNETTKGQILNHVLDLPSLNTKPSAVILLKILYHFQPKPTQNFGPSATDDCDSDDDDKQVSFSSEGLFTWFTHIVGSPLAWISSDETKDAIWHQASLRMAERCGRTAQPEIRRRITIKDLDEQTRQLRNLNKDEFLEEIELIEPSLTADSLGLKTWGSSLMLSQRLVNDSVKDELLMDPILELGAGTGLVGITMARLGHEVVVSDLAEIIDNLNHNVQHNHDNITVEELDWSNPSTEFDQKYSSKFNTLVLSDPIYSSRHPPWIRDMIVRYMRKTAEARTLIQVPIREKFEKERDVFWTLLNECGLERVMVDTEHGWDDFGKQEFIWSMWTWKDL</sequence>
<dbReference type="AlphaFoldDB" id="A0A1E3PSK0"/>
<name>A0A1E3PSK0_9ASCO</name>
<dbReference type="PANTHER" id="PTHR14614">
    <property type="entry name" value="HEPATOCELLULAR CARCINOMA-ASSOCIATED ANTIGEN"/>
    <property type="match status" value="1"/>
</dbReference>
<dbReference type="GO" id="GO:0016279">
    <property type="term" value="F:protein-lysine N-methyltransferase activity"/>
    <property type="evidence" value="ECO:0007669"/>
    <property type="project" value="EnsemblFungi"/>
</dbReference>
<evidence type="ECO:0000313" key="2">
    <source>
        <dbReference type="Proteomes" id="UP000095009"/>
    </source>
</evidence>
<dbReference type="GO" id="GO:0005829">
    <property type="term" value="C:cytosol"/>
    <property type="evidence" value="ECO:0007669"/>
    <property type="project" value="TreeGrafter"/>
</dbReference>
<dbReference type="STRING" id="857566.A0A1E3PSK0"/>
<reference evidence="1 2" key="1">
    <citation type="journal article" date="2016" name="Proc. Natl. Acad. Sci. U.S.A.">
        <title>Comparative genomics of biotechnologically important yeasts.</title>
        <authorList>
            <person name="Riley R."/>
            <person name="Haridas S."/>
            <person name="Wolfe K.H."/>
            <person name="Lopes M.R."/>
            <person name="Hittinger C.T."/>
            <person name="Goeker M."/>
            <person name="Salamov A.A."/>
            <person name="Wisecaver J.H."/>
            <person name="Long T.M."/>
            <person name="Calvey C.H."/>
            <person name="Aerts A.L."/>
            <person name="Barry K.W."/>
            <person name="Choi C."/>
            <person name="Clum A."/>
            <person name="Coughlan A.Y."/>
            <person name="Deshpande S."/>
            <person name="Douglass A.P."/>
            <person name="Hanson S.J."/>
            <person name="Klenk H.-P."/>
            <person name="LaButti K.M."/>
            <person name="Lapidus A."/>
            <person name="Lindquist E.A."/>
            <person name="Lipzen A.M."/>
            <person name="Meier-Kolthoff J.P."/>
            <person name="Ohm R.A."/>
            <person name="Otillar R.P."/>
            <person name="Pangilinan J.L."/>
            <person name="Peng Y."/>
            <person name="Rokas A."/>
            <person name="Rosa C.A."/>
            <person name="Scheuner C."/>
            <person name="Sibirny A.A."/>
            <person name="Slot J.C."/>
            <person name="Stielow J.B."/>
            <person name="Sun H."/>
            <person name="Kurtzman C.P."/>
            <person name="Blackwell M."/>
            <person name="Grigoriev I.V."/>
            <person name="Jeffries T.W."/>
        </authorList>
    </citation>
    <scope>NUCLEOTIDE SEQUENCE [LARGE SCALE GENOMIC DNA]</scope>
    <source>
        <strain evidence="1 2">DSM 6958</strain>
    </source>
</reference>
<dbReference type="SUPFAM" id="SSF53335">
    <property type="entry name" value="S-adenosyl-L-methionine-dependent methyltransferases"/>
    <property type="match status" value="1"/>
</dbReference>
<dbReference type="Proteomes" id="UP000095009">
    <property type="component" value="Unassembled WGS sequence"/>
</dbReference>
<accession>A0A1E3PSK0</accession>
<protein>
    <recommendedName>
        <fullName evidence="3">S-adenosyl-L-methionine-dependent methyltransferase</fullName>
    </recommendedName>
</protein>
<dbReference type="EMBL" id="KV454406">
    <property type="protein sequence ID" value="ODQ68401.1"/>
    <property type="molecule type" value="Genomic_DNA"/>
</dbReference>
<dbReference type="InterPro" id="IPR019410">
    <property type="entry name" value="Methyltransf_16"/>
</dbReference>
<dbReference type="PANTHER" id="PTHR14614:SF156">
    <property type="entry name" value="PROTEIN-LYSINE N-METHYLTRANSFERASE EFM2"/>
    <property type="match status" value="1"/>
</dbReference>
<dbReference type="Gene3D" id="3.40.50.150">
    <property type="entry name" value="Vaccinia Virus protein VP39"/>
    <property type="match status" value="1"/>
</dbReference>
<dbReference type="InterPro" id="IPR029063">
    <property type="entry name" value="SAM-dependent_MTases_sf"/>
</dbReference>
<organism evidence="1 2">
    <name type="scientific">Nadsonia fulvescens var. elongata DSM 6958</name>
    <dbReference type="NCBI Taxonomy" id="857566"/>
    <lineage>
        <taxon>Eukaryota</taxon>
        <taxon>Fungi</taxon>
        <taxon>Dikarya</taxon>
        <taxon>Ascomycota</taxon>
        <taxon>Saccharomycotina</taxon>
        <taxon>Dipodascomycetes</taxon>
        <taxon>Dipodascales</taxon>
        <taxon>Dipodascales incertae sedis</taxon>
        <taxon>Nadsonia</taxon>
    </lineage>
</organism>
<dbReference type="OrthoDB" id="433955at2759"/>
<dbReference type="GO" id="GO:0045905">
    <property type="term" value="P:positive regulation of translational termination"/>
    <property type="evidence" value="ECO:0007669"/>
    <property type="project" value="EnsemblFungi"/>
</dbReference>
<gene>
    <name evidence="1" type="ORF">NADFUDRAFT_20858</name>
</gene>
<proteinExistence type="predicted"/>